<dbReference type="Proteomes" id="UP001424441">
    <property type="component" value="Unassembled WGS sequence"/>
</dbReference>
<evidence type="ECO:0000313" key="2">
    <source>
        <dbReference type="Proteomes" id="UP001424441"/>
    </source>
</evidence>
<dbReference type="RefSeq" id="WP_343807573.1">
    <property type="nucleotide sequence ID" value="NZ_BAAADE010000010.1"/>
</dbReference>
<name>A0ABP3RS84_9HYPH</name>
<protein>
    <submittedName>
        <fullName evidence="1">Uncharacterized protein</fullName>
    </submittedName>
</protein>
<accession>A0ABP3RS84</accession>
<proteinExistence type="predicted"/>
<organism evidence="1 2">
    <name type="scientific">Paenochrobactrum glaciei</name>
    <dbReference type="NCBI Taxonomy" id="486407"/>
    <lineage>
        <taxon>Bacteria</taxon>
        <taxon>Pseudomonadati</taxon>
        <taxon>Pseudomonadota</taxon>
        <taxon>Alphaproteobacteria</taxon>
        <taxon>Hyphomicrobiales</taxon>
        <taxon>Brucellaceae</taxon>
        <taxon>Paenochrobactrum</taxon>
    </lineage>
</organism>
<comment type="caution">
    <text evidence="1">The sequence shown here is derived from an EMBL/GenBank/DDBJ whole genome shotgun (WGS) entry which is preliminary data.</text>
</comment>
<gene>
    <name evidence="1" type="ORF">GCM10008943_30840</name>
</gene>
<sequence length="235" mass="26746">MSISVTTSGPNNTIPALLDAQDRTFYDMMTVIADEIDDTTGEYQPQIQNCIFSAIRFCERNIYYFNETRDVTFKTAAGREWYDKSDNPNIHTLVRIVAAYYEDGSGQRHTLRRAMPEEIERISDNGVSGSEPYMFTYFGQRLRLYPVPNDASHTIRLQLGAYRLNEIQASTDSNAWFTEAFDLIKARAKYQLYKDYLKDAPLAAASLNDYNEEDSALSAETSRRNGRGTIIGTAF</sequence>
<reference evidence="2" key="1">
    <citation type="journal article" date="2019" name="Int. J. Syst. Evol. Microbiol.">
        <title>The Global Catalogue of Microorganisms (GCM) 10K type strain sequencing project: providing services to taxonomists for standard genome sequencing and annotation.</title>
        <authorList>
            <consortium name="The Broad Institute Genomics Platform"/>
            <consortium name="The Broad Institute Genome Sequencing Center for Infectious Disease"/>
            <person name="Wu L."/>
            <person name="Ma J."/>
        </authorList>
    </citation>
    <scope>NUCLEOTIDE SEQUENCE [LARGE SCALE GENOMIC DNA]</scope>
    <source>
        <strain evidence="2">JCM 15115</strain>
    </source>
</reference>
<dbReference type="EMBL" id="BAAADE010000010">
    <property type="protein sequence ID" value="GAA0613291.1"/>
    <property type="molecule type" value="Genomic_DNA"/>
</dbReference>
<dbReference type="InterPro" id="IPR056209">
    <property type="entry name" value="SU10_adaptor"/>
</dbReference>
<evidence type="ECO:0000313" key="1">
    <source>
        <dbReference type="EMBL" id="GAA0613291.1"/>
    </source>
</evidence>
<keyword evidence="2" id="KW-1185">Reference proteome</keyword>
<dbReference type="Pfam" id="PF24175">
    <property type="entry name" value="SU10_adaptor"/>
    <property type="match status" value="1"/>
</dbReference>